<dbReference type="Proteomes" id="UP001604336">
    <property type="component" value="Unassembled WGS sequence"/>
</dbReference>
<organism evidence="2 3">
    <name type="scientific">Abeliophyllum distichum</name>
    <dbReference type="NCBI Taxonomy" id="126358"/>
    <lineage>
        <taxon>Eukaryota</taxon>
        <taxon>Viridiplantae</taxon>
        <taxon>Streptophyta</taxon>
        <taxon>Embryophyta</taxon>
        <taxon>Tracheophyta</taxon>
        <taxon>Spermatophyta</taxon>
        <taxon>Magnoliopsida</taxon>
        <taxon>eudicotyledons</taxon>
        <taxon>Gunneridae</taxon>
        <taxon>Pentapetalae</taxon>
        <taxon>asterids</taxon>
        <taxon>lamiids</taxon>
        <taxon>Lamiales</taxon>
        <taxon>Oleaceae</taxon>
        <taxon>Forsythieae</taxon>
        <taxon>Abeliophyllum</taxon>
    </lineage>
</organism>
<reference evidence="3" key="1">
    <citation type="submission" date="2024-07" db="EMBL/GenBank/DDBJ databases">
        <title>Two chromosome-level genome assemblies of Korean endemic species Abeliophyllum distichum and Forsythia ovata (Oleaceae).</title>
        <authorList>
            <person name="Jang H."/>
        </authorList>
    </citation>
    <scope>NUCLEOTIDE SEQUENCE [LARGE SCALE GENOMIC DNA]</scope>
</reference>
<keyword evidence="3" id="KW-1185">Reference proteome</keyword>
<evidence type="ECO:0000313" key="2">
    <source>
        <dbReference type="EMBL" id="KAL2471178.1"/>
    </source>
</evidence>
<name>A0ABD1Q4Q8_9LAMI</name>
<dbReference type="PANTHER" id="PTHR47592">
    <property type="entry name" value="PBF68 PROTEIN"/>
    <property type="match status" value="1"/>
</dbReference>
<accession>A0ABD1Q4Q8</accession>
<dbReference type="InterPro" id="IPR054722">
    <property type="entry name" value="PolX-like_BBD"/>
</dbReference>
<evidence type="ECO:0000259" key="1">
    <source>
        <dbReference type="Pfam" id="PF22936"/>
    </source>
</evidence>
<gene>
    <name evidence="2" type="ORF">Adt_39314</name>
</gene>
<sequence length="115" mass="13108">MNVEELIVRLRIEEDNKSSERWFNPVVAKANVVEHGQSSKINKEQEMFSGFEEVDGEKLYMENSATSEIKGHGKVVLKMTSGKELTLNNVLYVPRDSQEFGVRLAVEQTWISYGV</sequence>
<dbReference type="AlphaFoldDB" id="A0ABD1Q4Q8"/>
<proteinExistence type="predicted"/>
<dbReference type="EMBL" id="JBFOLK010000012">
    <property type="protein sequence ID" value="KAL2471178.1"/>
    <property type="molecule type" value="Genomic_DNA"/>
</dbReference>
<comment type="caution">
    <text evidence="2">The sequence shown here is derived from an EMBL/GenBank/DDBJ whole genome shotgun (WGS) entry which is preliminary data.</text>
</comment>
<dbReference type="Pfam" id="PF22936">
    <property type="entry name" value="Pol_BBD"/>
    <property type="match status" value="1"/>
</dbReference>
<evidence type="ECO:0000313" key="3">
    <source>
        <dbReference type="Proteomes" id="UP001604336"/>
    </source>
</evidence>
<feature type="domain" description="Retrovirus-related Pol polyprotein from transposon TNT 1-94-like beta-barrel" evidence="1">
    <location>
        <begin position="33"/>
        <end position="95"/>
    </location>
</feature>
<protein>
    <recommendedName>
        <fullName evidence="1">Retrovirus-related Pol polyprotein from transposon TNT 1-94-like beta-barrel domain-containing protein</fullName>
    </recommendedName>
</protein>